<dbReference type="Proteomes" id="UP001611383">
    <property type="component" value="Chromosome"/>
</dbReference>
<evidence type="ECO:0000256" key="1">
    <source>
        <dbReference type="SAM" id="SignalP"/>
    </source>
</evidence>
<sequence length="195" mass="21178">MSPKRASFALAGCLLVAVTFWGTARNAWAQVPHYYDGVVDEPAIHVWFDASTGETTVAAVGESWSDAADGNVRLQASFSYKGRSPSTPPRTVSLALVRVGSDFVWQKSTRFKVLADSAPVAVTFSRRDSTYESRGVKLGIEETLFGHVTPADLRRLSKARRAVVKIGKESYDISPQTQAKLAELIDKPHVAPAAQ</sequence>
<feature type="chain" id="PRO_5046409154" description="Lipoprotein" evidence="1">
    <location>
        <begin position="30"/>
        <end position="195"/>
    </location>
</feature>
<evidence type="ECO:0000313" key="3">
    <source>
        <dbReference type="Proteomes" id="UP001611383"/>
    </source>
</evidence>
<name>A0ABY9WP52_9BACT</name>
<reference evidence="2 3" key="1">
    <citation type="submission" date="2019-08" db="EMBL/GenBank/DDBJ databases">
        <title>Archangium and Cystobacter genomes.</title>
        <authorList>
            <person name="Chen I.-C.K."/>
            <person name="Wielgoss S."/>
        </authorList>
    </citation>
    <scope>NUCLEOTIDE SEQUENCE [LARGE SCALE GENOMIC DNA]</scope>
    <source>
        <strain evidence="2 3">Cbm 6</strain>
    </source>
</reference>
<evidence type="ECO:0008006" key="4">
    <source>
        <dbReference type="Google" id="ProtNLM"/>
    </source>
</evidence>
<accession>A0ABY9WP52</accession>
<organism evidence="2 3">
    <name type="scientific">Archangium minus</name>
    <dbReference type="NCBI Taxonomy" id="83450"/>
    <lineage>
        <taxon>Bacteria</taxon>
        <taxon>Pseudomonadati</taxon>
        <taxon>Myxococcota</taxon>
        <taxon>Myxococcia</taxon>
        <taxon>Myxococcales</taxon>
        <taxon>Cystobacterineae</taxon>
        <taxon>Archangiaceae</taxon>
        <taxon>Archangium</taxon>
    </lineage>
</organism>
<protein>
    <recommendedName>
        <fullName evidence="4">Lipoprotein</fullName>
    </recommendedName>
</protein>
<gene>
    <name evidence="2" type="ORF">F0U60_10765</name>
</gene>
<feature type="signal peptide" evidence="1">
    <location>
        <begin position="1"/>
        <end position="29"/>
    </location>
</feature>
<dbReference type="EMBL" id="CP043494">
    <property type="protein sequence ID" value="WNG44531.1"/>
    <property type="molecule type" value="Genomic_DNA"/>
</dbReference>
<keyword evidence="1" id="KW-0732">Signal</keyword>
<evidence type="ECO:0000313" key="2">
    <source>
        <dbReference type="EMBL" id="WNG44531.1"/>
    </source>
</evidence>
<dbReference type="RefSeq" id="WP_395817531.1">
    <property type="nucleotide sequence ID" value="NZ_CP043494.1"/>
</dbReference>
<proteinExistence type="predicted"/>
<keyword evidence="3" id="KW-1185">Reference proteome</keyword>